<name>A0A0C3NMS8_PHLG1</name>
<keyword evidence="2 3" id="KW-0067">ATP-binding</keyword>
<dbReference type="InterPro" id="IPR001752">
    <property type="entry name" value="Kinesin_motor_dom"/>
</dbReference>
<evidence type="ECO:0000313" key="8">
    <source>
        <dbReference type="EMBL" id="KIP06339.1"/>
    </source>
</evidence>
<feature type="compositionally biased region" description="Low complexity" evidence="6">
    <location>
        <begin position="665"/>
        <end position="681"/>
    </location>
</feature>
<dbReference type="STRING" id="745531.A0A0C3NMS8"/>
<feature type="compositionally biased region" description="Basic and acidic residues" evidence="6">
    <location>
        <begin position="445"/>
        <end position="479"/>
    </location>
</feature>
<evidence type="ECO:0000256" key="2">
    <source>
        <dbReference type="ARBA" id="ARBA00022840"/>
    </source>
</evidence>
<dbReference type="InterPro" id="IPR036961">
    <property type="entry name" value="Kinesin_motor_dom_sf"/>
</dbReference>
<dbReference type="GO" id="GO:0005524">
    <property type="term" value="F:ATP binding"/>
    <property type="evidence" value="ECO:0007669"/>
    <property type="project" value="UniProtKB-UniRule"/>
</dbReference>
<dbReference type="GO" id="GO:0005874">
    <property type="term" value="C:microtubule"/>
    <property type="evidence" value="ECO:0007669"/>
    <property type="project" value="UniProtKB-KW"/>
</dbReference>
<feature type="repeat" description="TPR" evidence="4">
    <location>
        <begin position="542"/>
        <end position="575"/>
    </location>
</feature>
<evidence type="ECO:0000256" key="3">
    <source>
        <dbReference type="PROSITE-ProRule" id="PRU00283"/>
    </source>
</evidence>
<protein>
    <recommendedName>
        <fullName evidence="5">Kinesin-like protein</fullName>
    </recommendedName>
</protein>
<dbReference type="OrthoDB" id="3176171at2759"/>
<dbReference type="PANTHER" id="PTHR47969">
    <property type="entry name" value="CHROMOSOME-ASSOCIATED KINESIN KIF4A-RELATED"/>
    <property type="match status" value="1"/>
</dbReference>
<feature type="domain" description="Kinesin motor" evidence="7">
    <location>
        <begin position="6"/>
        <end position="327"/>
    </location>
</feature>
<dbReference type="GO" id="GO:0005875">
    <property type="term" value="C:microtubule associated complex"/>
    <property type="evidence" value="ECO:0007669"/>
    <property type="project" value="TreeGrafter"/>
</dbReference>
<keyword evidence="5" id="KW-0493">Microtubule</keyword>
<dbReference type="CDD" id="cd00106">
    <property type="entry name" value="KISc"/>
    <property type="match status" value="1"/>
</dbReference>
<feature type="region of interest" description="Disordered" evidence="6">
    <location>
        <begin position="445"/>
        <end position="493"/>
    </location>
</feature>
<feature type="region of interest" description="Disordered" evidence="6">
    <location>
        <begin position="358"/>
        <end position="402"/>
    </location>
</feature>
<dbReference type="AlphaFoldDB" id="A0A0C3NMS8"/>
<sequence length="756" mass="83076">MANAYKIKIAARLRPPIPGELVDEGVQVEHRDDGTSCISVPNPRDTTQVFKFPFTSGYDPAALQEDIFENDVRPLIDVVYSGVTVTIFAYGVTSSGKTHTMQGTKADPGIIPRAALFEQQYGLQRYRSALAVSYMEIYKDEVYDLLVARDNAPKLPVRENDVGQVFVANLTALPMDSLADFEKIYSRASKNRSVASTNLNRASSRSHAILTVTVTLTDPVENKTLSGKLNLVDLAGSENNKMTGNDPSRMAESAAINKSLSTLGQVVHALNKSASRIPYRNSKLTRLLQDALGGSSVGLLICNLAPGIKFRQDTLNTLNFAVHTKNVENKPVVNERDNRPVAKPHFAALHQSAPRLAPAMLPSTSSSSSGSSSGGRQSLAPQISRPSSSSGSRVPRPSVGGFMTTNRLSQVLHQPAPPAPKTVTLTDKEIDERIARAVEAEVARRLEERERERAREEEARREEEVRRLAKEEVKREEKRRGKAPAHEPLPSGTLTPLLRRQVDVEGGELKKRLEELEQKFEHSSREVEMVDVLSPASRKRTGRAYVALARSHSEKGNLQLALELYRKAETYVPDNDKLKERIIEIEWAVKNGKPFLLSPKRPKKSKSKRARGVLAARTSKGESTRSLHSGDATVGELSSRQEASEIAITTTSSNILDGMTAKPAMTTVAPTPVPTKVPTTASDDEEGKENHRFGADALLQVGSPPKRLLEDMQGDDSLETPPRHAKKWKQEAVEEGEEGWEGWQPPALTRGKKETC</sequence>
<dbReference type="PANTHER" id="PTHR47969:SF9">
    <property type="entry name" value="KINESIN-LIKE PROTEIN"/>
    <property type="match status" value="1"/>
</dbReference>
<dbReference type="PROSITE" id="PS50067">
    <property type="entry name" value="KINESIN_MOTOR_2"/>
    <property type="match status" value="1"/>
</dbReference>
<organism evidence="8 9">
    <name type="scientific">Phlebiopsis gigantea (strain 11061_1 CR5-6)</name>
    <name type="common">White-rot fungus</name>
    <name type="synonym">Peniophora gigantea</name>
    <dbReference type="NCBI Taxonomy" id="745531"/>
    <lineage>
        <taxon>Eukaryota</taxon>
        <taxon>Fungi</taxon>
        <taxon>Dikarya</taxon>
        <taxon>Basidiomycota</taxon>
        <taxon>Agaricomycotina</taxon>
        <taxon>Agaricomycetes</taxon>
        <taxon>Polyporales</taxon>
        <taxon>Phanerochaetaceae</taxon>
        <taxon>Phlebiopsis</taxon>
    </lineage>
</organism>
<evidence type="ECO:0000256" key="1">
    <source>
        <dbReference type="ARBA" id="ARBA00022741"/>
    </source>
</evidence>
<evidence type="ECO:0000256" key="5">
    <source>
        <dbReference type="RuleBase" id="RU000394"/>
    </source>
</evidence>
<keyword evidence="4" id="KW-0802">TPR repeat</keyword>
<evidence type="ECO:0000313" key="9">
    <source>
        <dbReference type="Proteomes" id="UP000053257"/>
    </source>
</evidence>
<dbReference type="Gene3D" id="3.40.850.10">
    <property type="entry name" value="Kinesin motor domain"/>
    <property type="match status" value="1"/>
</dbReference>
<comment type="similarity">
    <text evidence="3 5">Belongs to the TRAFAC class myosin-kinesin ATPase superfamily. Kinesin family.</text>
</comment>
<dbReference type="HOGENOM" id="CLU_001485_27_0_1"/>
<gene>
    <name evidence="8" type="ORF">PHLGIDRAFT_119047</name>
</gene>
<proteinExistence type="inferred from homology"/>
<accession>A0A0C3NMS8</accession>
<dbReference type="InterPro" id="IPR019821">
    <property type="entry name" value="Kinesin_motor_CS"/>
</dbReference>
<dbReference type="PROSITE" id="PS00411">
    <property type="entry name" value="KINESIN_MOTOR_1"/>
    <property type="match status" value="1"/>
</dbReference>
<dbReference type="InterPro" id="IPR027640">
    <property type="entry name" value="Kinesin-like_fam"/>
</dbReference>
<dbReference type="SMART" id="SM00129">
    <property type="entry name" value="KISc"/>
    <property type="match status" value="1"/>
</dbReference>
<feature type="region of interest" description="Disordered" evidence="6">
    <location>
        <begin position="598"/>
        <end position="641"/>
    </location>
</feature>
<reference evidence="8 9" key="1">
    <citation type="journal article" date="2014" name="PLoS Genet.">
        <title>Analysis of the Phlebiopsis gigantea genome, transcriptome and secretome provides insight into its pioneer colonization strategies of wood.</title>
        <authorList>
            <person name="Hori C."/>
            <person name="Ishida T."/>
            <person name="Igarashi K."/>
            <person name="Samejima M."/>
            <person name="Suzuki H."/>
            <person name="Master E."/>
            <person name="Ferreira P."/>
            <person name="Ruiz-Duenas F.J."/>
            <person name="Held B."/>
            <person name="Canessa P."/>
            <person name="Larrondo L.F."/>
            <person name="Schmoll M."/>
            <person name="Druzhinina I.S."/>
            <person name="Kubicek C.P."/>
            <person name="Gaskell J.A."/>
            <person name="Kersten P."/>
            <person name="St John F."/>
            <person name="Glasner J."/>
            <person name="Sabat G."/>
            <person name="Splinter BonDurant S."/>
            <person name="Syed K."/>
            <person name="Yadav J."/>
            <person name="Mgbeahuruike A.C."/>
            <person name="Kovalchuk A."/>
            <person name="Asiegbu F.O."/>
            <person name="Lackner G."/>
            <person name="Hoffmeister D."/>
            <person name="Rencoret J."/>
            <person name="Gutierrez A."/>
            <person name="Sun H."/>
            <person name="Lindquist E."/>
            <person name="Barry K."/>
            <person name="Riley R."/>
            <person name="Grigoriev I.V."/>
            <person name="Henrissat B."/>
            <person name="Kues U."/>
            <person name="Berka R.M."/>
            <person name="Martinez A.T."/>
            <person name="Covert S.F."/>
            <person name="Blanchette R.A."/>
            <person name="Cullen D."/>
        </authorList>
    </citation>
    <scope>NUCLEOTIDE SEQUENCE [LARGE SCALE GENOMIC DNA]</scope>
    <source>
        <strain evidence="8 9">11061_1 CR5-6</strain>
    </source>
</reference>
<keyword evidence="3 5" id="KW-0505">Motor protein</keyword>
<evidence type="ECO:0000256" key="6">
    <source>
        <dbReference type="SAM" id="MobiDB-lite"/>
    </source>
</evidence>
<dbReference type="Proteomes" id="UP000053257">
    <property type="component" value="Unassembled WGS sequence"/>
</dbReference>
<dbReference type="InterPro" id="IPR019734">
    <property type="entry name" value="TPR_rpt"/>
</dbReference>
<dbReference type="GO" id="GO:0007052">
    <property type="term" value="P:mitotic spindle organization"/>
    <property type="evidence" value="ECO:0007669"/>
    <property type="project" value="TreeGrafter"/>
</dbReference>
<feature type="compositionally biased region" description="Low complexity" evidence="6">
    <location>
        <begin position="363"/>
        <end position="375"/>
    </location>
</feature>
<dbReference type="GO" id="GO:0008017">
    <property type="term" value="F:microtubule binding"/>
    <property type="evidence" value="ECO:0007669"/>
    <property type="project" value="InterPro"/>
</dbReference>
<dbReference type="GO" id="GO:0007018">
    <property type="term" value="P:microtubule-based movement"/>
    <property type="evidence" value="ECO:0007669"/>
    <property type="project" value="InterPro"/>
</dbReference>
<dbReference type="PROSITE" id="PS50005">
    <property type="entry name" value="TPR"/>
    <property type="match status" value="1"/>
</dbReference>
<keyword evidence="9" id="KW-1185">Reference proteome</keyword>
<dbReference type="GO" id="GO:0003777">
    <property type="term" value="F:microtubule motor activity"/>
    <property type="evidence" value="ECO:0007669"/>
    <property type="project" value="InterPro"/>
</dbReference>
<feature type="binding site" evidence="3">
    <location>
        <begin position="91"/>
        <end position="98"/>
    </location>
    <ligand>
        <name>ATP</name>
        <dbReference type="ChEBI" id="CHEBI:30616"/>
    </ligand>
</feature>
<feature type="region of interest" description="Disordered" evidence="6">
    <location>
        <begin position="665"/>
        <end position="756"/>
    </location>
</feature>
<dbReference type="EMBL" id="KN840520">
    <property type="protein sequence ID" value="KIP06339.1"/>
    <property type="molecule type" value="Genomic_DNA"/>
</dbReference>
<dbReference type="Pfam" id="PF00225">
    <property type="entry name" value="Kinesin"/>
    <property type="match status" value="1"/>
</dbReference>
<dbReference type="GO" id="GO:0051231">
    <property type="term" value="P:spindle elongation"/>
    <property type="evidence" value="ECO:0007669"/>
    <property type="project" value="TreeGrafter"/>
</dbReference>
<feature type="compositionally biased region" description="Low complexity" evidence="6">
    <location>
        <begin position="384"/>
        <end position="401"/>
    </location>
</feature>
<evidence type="ECO:0000259" key="7">
    <source>
        <dbReference type="PROSITE" id="PS50067"/>
    </source>
</evidence>
<feature type="compositionally biased region" description="Basic residues" evidence="6">
    <location>
        <begin position="600"/>
        <end position="611"/>
    </location>
</feature>
<evidence type="ECO:0000256" key="4">
    <source>
        <dbReference type="PROSITE-ProRule" id="PRU00339"/>
    </source>
</evidence>
<keyword evidence="1 3" id="KW-0547">Nucleotide-binding</keyword>
<dbReference type="SUPFAM" id="SSF52540">
    <property type="entry name" value="P-loop containing nucleoside triphosphate hydrolases"/>
    <property type="match status" value="1"/>
</dbReference>
<dbReference type="InterPro" id="IPR027417">
    <property type="entry name" value="P-loop_NTPase"/>
</dbReference>
<dbReference type="PRINTS" id="PR00380">
    <property type="entry name" value="KINESINHEAVY"/>
</dbReference>